<evidence type="ECO:0000256" key="3">
    <source>
        <dbReference type="ARBA" id="ARBA00023163"/>
    </source>
</evidence>
<dbReference type="Gene3D" id="2.60.120.10">
    <property type="entry name" value="Jelly Rolls"/>
    <property type="match status" value="1"/>
</dbReference>
<evidence type="ECO:0000259" key="5">
    <source>
        <dbReference type="PROSITE" id="PS51063"/>
    </source>
</evidence>
<dbReference type="GO" id="GO:0003677">
    <property type="term" value="F:DNA binding"/>
    <property type="evidence" value="ECO:0007669"/>
    <property type="project" value="UniProtKB-KW"/>
</dbReference>
<dbReference type="AlphaFoldDB" id="A0A7W7WZQ9"/>
<dbReference type="SUPFAM" id="SSF51206">
    <property type="entry name" value="cAMP-binding domain-like"/>
    <property type="match status" value="1"/>
</dbReference>
<dbReference type="Pfam" id="PF13545">
    <property type="entry name" value="HTH_Crp_2"/>
    <property type="match status" value="1"/>
</dbReference>
<dbReference type="GO" id="GO:0006355">
    <property type="term" value="P:regulation of DNA-templated transcription"/>
    <property type="evidence" value="ECO:0007669"/>
    <property type="project" value="InterPro"/>
</dbReference>
<keyword evidence="7" id="KW-1185">Reference proteome</keyword>
<sequence length="229" mass="24285">MATPAPRWLRGSMLDLLPPPFDSELLRLGRSTQFDVGATLVEQGARESPVLVLVGGVVKMTRTARQDSPPMLISLRMPGEALGVATAWLGKQSHVTYTAAKASNVVAIPREAFTKFVRDHEPVMNALCAVLASEACLRDASLAYATMGVEARLIAFLGRQQLLGGVSTPAGIKISLGLSQADFAAAIGASQPAVAKALAKLRNAGVLTVGYRSVYIRKRLGPESPPVRR</sequence>
<feature type="domain" description="HTH crp-type" evidence="5">
    <location>
        <begin position="147"/>
        <end position="220"/>
    </location>
</feature>
<accession>A0A7W7WZQ9</accession>
<dbReference type="Pfam" id="PF00027">
    <property type="entry name" value="cNMP_binding"/>
    <property type="match status" value="1"/>
</dbReference>
<reference evidence="6 7" key="1">
    <citation type="submission" date="2020-08" db="EMBL/GenBank/DDBJ databases">
        <title>Sequencing the genomes of 1000 actinobacteria strains.</title>
        <authorList>
            <person name="Klenk H.-P."/>
        </authorList>
    </citation>
    <scope>NUCLEOTIDE SEQUENCE [LARGE SCALE GENOMIC DNA]</scope>
    <source>
        <strain evidence="6 7">DSM 45084</strain>
    </source>
</reference>
<evidence type="ECO:0000256" key="2">
    <source>
        <dbReference type="ARBA" id="ARBA00023125"/>
    </source>
</evidence>
<dbReference type="EMBL" id="JACHJS010000001">
    <property type="protein sequence ID" value="MBB4969121.1"/>
    <property type="molecule type" value="Genomic_DNA"/>
</dbReference>
<evidence type="ECO:0000313" key="6">
    <source>
        <dbReference type="EMBL" id="MBB4969121.1"/>
    </source>
</evidence>
<dbReference type="InterPro" id="IPR018490">
    <property type="entry name" value="cNMP-bd_dom_sf"/>
</dbReference>
<protein>
    <submittedName>
        <fullName evidence="6">CRP-like cAMP-binding protein</fullName>
    </submittedName>
</protein>
<dbReference type="InterPro" id="IPR036390">
    <property type="entry name" value="WH_DNA-bd_sf"/>
</dbReference>
<evidence type="ECO:0000256" key="1">
    <source>
        <dbReference type="ARBA" id="ARBA00023015"/>
    </source>
</evidence>
<dbReference type="InterPro" id="IPR000595">
    <property type="entry name" value="cNMP-bd_dom"/>
</dbReference>
<evidence type="ECO:0000259" key="4">
    <source>
        <dbReference type="PROSITE" id="PS50042"/>
    </source>
</evidence>
<dbReference type="RefSeq" id="WP_184674828.1">
    <property type="nucleotide sequence ID" value="NZ_BAABAI010000043.1"/>
</dbReference>
<dbReference type="InterPro" id="IPR014710">
    <property type="entry name" value="RmlC-like_jellyroll"/>
</dbReference>
<dbReference type="SMART" id="SM00100">
    <property type="entry name" value="cNMP"/>
    <property type="match status" value="1"/>
</dbReference>
<feature type="domain" description="Cyclic nucleotide-binding" evidence="4">
    <location>
        <begin position="13"/>
        <end position="117"/>
    </location>
</feature>
<proteinExistence type="predicted"/>
<name>A0A7W7WZQ9_9PSEU</name>
<organism evidence="6 7">
    <name type="scientific">Saccharothrix violaceirubra</name>
    <dbReference type="NCBI Taxonomy" id="413306"/>
    <lineage>
        <taxon>Bacteria</taxon>
        <taxon>Bacillati</taxon>
        <taxon>Actinomycetota</taxon>
        <taxon>Actinomycetes</taxon>
        <taxon>Pseudonocardiales</taxon>
        <taxon>Pseudonocardiaceae</taxon>
        <taxon>Saccharothrix</taxon>
    </lineage>
</organism>
<dbReference type="Proteomes" id="UP000542674">
    <property type="component" value="Unassembled WGS sequence"/>
</dbReference>
<evidence type="ECO:0000313" key="7">
    <source>
        <dbReference type="Proteomes" id="UP000542674"/>
    </source>
</evidence>
<dbReference type="PROSITE" id="PS51063">
    <property type="entry name" value="HTH_CRP_2"/>
    <property type="match status" value="1"/>
</dbReference>
<keyword evidence="2" id="KW-0238">DNA-binding</keyword>
<dbReference type="PROSITE" id="PS50042">
    <property type="entry name" value="CNMP_BINDING_3"/>
    <property type="match status" value="1"/>
</dbReference>
<comment type="caution">
    <text evidence="6">The sequence shown here is derived from an EMBL/GenBank/DDBJ whole genome shotgun (WGS) entry which is preliminary data.</text>
</comment>
<keyword evidence="1" id="KW-0805">Transcription regulation</keyword>
<dbReference type="InterPro" id="IPR012318">
    <property type="entry name" value="HTH_CRP"/>
</dbReference>
<keyword evidence="3" id="KW-0804">Transcription</keyword>
<dbReference type="SUPFAM" id="SSF46785">
    <property type="entry name" value="Winged helix' DNA-binding domain"/>
    <property type="match status" value="1"/>
</dbReference>
<gene>
    <name evidence="6" type="ORF">F4559_006480</name>
</gene>